<organism evidence="2 3">
    <name type="scientific">Trichosporon asahii var. asahii (strain ATCC 90039 / CBS 2479 / JCM 2466 / KCTC 7840 / NBRC 103889/ NCYC 2677 / UAMH 7654)</name>
    <name type="common">Yeast</name>
    <dbReference type="NCBI Taxonomy" id="1186058"/>
    <lineage>
        <taxon>Eukaryota</taxon>
        <taxon>Fungi</taxon>
        <taxon>Dikarya</taxon>
        <taxon>Basidiomycota</taxon>
        <taxon>Agaricomycotina</taxon>
        <taxon>Tremellomycetes</taxon>
        <taxon>Trichosporonales</taxon>
        <taxon>Trichosporonaceae</taxon>
        <taxon>Trichosporon</taxon>
    </lineage>
</organism>
<feature type="compositionally biased region" description="Low complexity" evidence="1">
    <location>
        <begin position="124"/>
        <end position="136"/>
    </location>
</feature>
<proteinExistence type="predicted"/>
<dbReference type="KEGG" id="tasa:A1Q1_03953"/>
<dbReference type="HOGENOM" id="CLU_634895_0_0_1"/>
<gene>
    <name evidence="2" type="ORF">A1Q1_03953</name>
</gene>
<dbReference type="EMBL" id="ALBS01000259">
    <property type="protein sequence ID" value="EJT47255.1"/>
    <property type="molecule type" value="Genomic_DNA"/>
</dbReference>
<dbReference type="AlphaFoldDB" id="J4U9F0"/>
<accession>J4U9F0</accession>
<evidence type="ECO:0000256" key="1">
    <source>
        <dbReference type="SAM" id="MobiDB-lite"/>
    </source>
</evidence>
<dbReference type="VEuPathDB" id="FungiDB:A1Q1_03953"/>
<feature type="compositionally biased region" description="Polar residues" evidence="1">
    <location>
        <begin position="261"/>
        <end position="276"/>
    </location>
</feature>
<dbReference type="GeneID" id="25987466"/>
<feature type="compositionally biased region" description="Polar residues" evidence="1">
    <location>
        <begin position="95"/>
        <end position="109"/>
    </location>
</feature>
<sequence length="432" mass="47544">MEAIAVHSSPPTTSSPLYRSKVDKRQGRNDRTTKDGDNNNTRRKSKRARSSVSPTIKGNGRPRRRLNSETENDSDSQSTAQPAASVSETKFMALNTVQKRLNGAASSRYSDARDPQKTPKPKRSVQSTRSTRSTQSILCSSSPDPIDGLEEGSSPPPLAILDPNTPHSDEATPKPKSKRRERIPTTRPPFDASPTKVRGKSKGEIGRSHSDQPQATTQLPVEPSRPAAELFGESPRARRKSTVSTSIVVTKQKFDGEPRQRSQVQKSACSSISNTPMERPPKADAQSSGKKVKPTRPQKEQGKDRRRNSTKAAPADLFSDDESERVAAGSKKFTVKDKQSRRDKEGARYLEQQAEDNPDSPRSAETSKIKAKLQSERRLAAARFEEEDRETEVSLKGVELNNLQGESFFASTATVDIAETEERIARAQAAIE</sequence>
<feature type="compositionally biased region" description="Polar residues" evidence="1">
    <location>
        <begin position="75"/>
        <end position="88"/>
    </location>
</feature>
<dbReference type="Proteomes" id="UP000002748">
    <property type="component" value="Unassembled WGS sequence"/>
</dbReference>
<reference evidence="2 3" key="1">
    <citation type="journal article" date="2012" name="Eukaryot. Cell">
        <title>Draft genome sequence of CBS 2479, the standard type strain of Trichosporon asahii.</title>
        <authorList>
            <person name="Yang R.Y."/>
            <person name="Li H.T."/>
            <person name="Zhu H."/>
            <person name="Zhou G.P."/>
            <person name="Wang M."/>
            <person name="Wang L."/>
        </authorList>
    </citation>
    <scope>NUCLEOTIDE SEQUENCE [LARGE SCALE GENOMIC DNA]</scope>
    <source>
        <strain evidence="3">ATCC 90039 / CBS 2479 / JCM 2466 / KCTC 7840 / NCYC 2677 / UAMH 7654</strain>
    </source>
</reference>
<evidence type="ECO:0000313" key="2">
    <source>
        <dbReference type="EMBL" id="EJT47255.1"/>
    </source>
</evidence>
<evidence type="ECO:0000313" key="3">
    <source>
        <dbReference type="Proteomes" id="UP000002748"/>
    </source>
</evidence>
<protein>
    <submittedName>
        <fullName evidence="2">Uncharacterized protein</fullName>
    </submittedName>
</protein>
<feature type="compositionally biased region" description="Basic and acidic residues" evidence="1">
    <location>
        <begin position="201"/>
        <end position="210"/>
    </location>
</feature>
<name>J4U9F0_TRIAS</name>
<feature type="region of interest" description="Disordered" evidence="1">
    <location>
        <begin position="1"/>
        <end position="372"/>
    </location>
</feature>
<feature type="compositionally biased region" description="Basic and acidic residues" evidence="1">
    <location>
        <begin position="334"/>
        <end position="348"/>
    </location>
</feature>
<dbReference type="RefSeq" id="XP_014177853.1">
    <property type="nucleotide sequence ID" value="XM_014322378.1"/>
</dbReference>
<feature type="compositionally biased region" description="Basic and acidic residues" evidence="1">
    <location>
        <begin position="20"/>
        <end position="37"/>
    </location>
</feature>
<comment type="caution">
    <text evidence="2">The sequence shown here is derived from an EMBL/GenBank/DDBJ whole genome shotgun (WGS) entry which is preliminary data.</text>
</comment>